<feature type="short sequence motif" description="GXSXG" evidence="4">
    <location>
        <begin position="42"/>
        <end position="46"/>
    </location>
</feature>
<dbReference type="RefSeq" id="WP_189003528.1">
    <property type="nucleotide sequence ID" value="NZ_BMOD01000011.1"/>
</dbReference>
<evidence type="ECO:0000259" key="5">
    <source>
        <dbReference type="PROSITE" id="PS51635"/>
    </source>
</evidence>
<protein>
    <submittedName>
        <fullName evidence="6">Phospholipase</fullName>
    </submittedName>
</protein>
<comment type="caution">
    <text evidence="6">The sequence shown here is derived from an EMBL/GenBank/DDBJ whole genome shotgun (WGS) entry which is preliminary data.</text>
</comment>
<keyword evidence="3 4" id="KW-0443">Lipid metabolism</keyword>
<keyword evidence="7" id="KW-1185">Reference proteome</keyword>
<evidence type="ECO:0000256" key="3">
    <source>
        <dbReference type="ARBA" id="ARBA00023098"/>
    </source>
</evidence>
<keyword evidence="2 4" id="KW-0442">Lipid degradation</keyword>
<evidence type="ECO:0000256" key="1">
    <source>
        <dbReference type="ARBA" id="ARBA00022801"/>
    </source>
</evidence>
<dbReference type="EMBL" id="BMOD01000011">
    <property type="protein sequence ID" value="GGJ41247.1"/>
    <property type="molecule type" value="Genomic_DNA"/>
</dbReference>
<name>A0ABQ2D3H4_9DEIO</name>
<feature type="active site" description="Proton acceptor" evidence="4">
    <location>
        <position position="154"/>
    </location>
</feature>
<accession>A0ABQ2D3H4</accession>
<dbReference type="InterPro" id="IPR016035">
    <property type="entry name" value="Acyl_Trfase/lysoPLipase"/>
</dbReference>
<gene>
    <name evidence="6" type="ORF">GCM10008938_29110</name>
</gene>
<keyword evidence="1 4" id="KW-0378">Hydrolase</keyword>
<reference evidence="7" key="1">
    <citation type="journal article" date="2019" name="Int. J. Syst. Evol. Microbiol.">
        <title>The Global Catalogue of Microorganisms (GCM) 10K type strain sequencing project: providing services to taxonomists for standard genome sequencing and annotation.</title>
        <authorList>
            <consortium name="The Broad Institute Genomics Platform"/>
            <consortium name="The Broad Institute Genome Sequencing Center for Infectious Disease"/>
            <person name="Wu L."/>
            <person name="Ma J."/>
        </authorList>
    </citation>
    <scope>NUCLEOTIDE SEQUENCE [LARGE SCALE GENOMIC DNA]</scope>
    <source>
        <strain evidence="7">JCM 14370</strain>
    </source>
</reference>
<dbReference type="PROSITE" id="PS51635">
    <property type="entry name" value="PNPLA"/>
    <property type="match status" value="1"/>
</dbReference>
<dbReference type="PANTHER" id="PTHR14226:SF76">
    <property type="entry name" value="NTE FAMILY PROTEIN RSSA"/>
    <property type="match status" value="1"/>
</dbReference>
<evidence type="ECO:0000256" key="2">
    <source>
        <dbReference type="ARBA" id="ARBA00022963"/>
    </source>
</evidence>
<dbReference type="InterPro" id="IPR050301">
    <property type="entry name" value="NTE"/>
</dbReference>
<dbReference type="Gene3D" id="3.40.1090.10">
    <property type="entry name" value="Cytosolic phospholipase A2 catalytic domain"/>
    <property type="match status" value="2"/>
</dbReference>
<dbReference type="PANTHER" id="PTHR14226">
    <property type="entry name" value="NEUROPATHY TARGET ESTERASE/SWISS CHEESE D.MELANOGASTER"/>
    <property type="match status" value="1"/>
</dbReference>
<organism evidence="6 7">
    <name type="scientific">Deinococcus roseus</name>
    <dbReference type="NCBI Taxonomy" id="392414"/>
    <lineage>
        <taxon>Bacteria</taxon>
        <taxon>Thermotogati</taxon>
        <taxon>Deinococcota</taxon>
        <taxon>Deinococci</taxon>
        <taxon>Deinococcales</taxon>
        <taxon>Deinococcaceae</taxon>
        <taxon>Deinococcus</taxon>
    </lineage>
</organism>
<feature type="domain" description="PNPLA" evidence="5">
    <location>
        <begin position="11"/>
        <end position="167"/>
    </location>
</feature>
<dbReference type="Proteomes" id="UP000632222">
    <property type="component" value="Unassembled WGS sequence"/>
</dbReference>
<dbReference type="InterPro" id="IPR002641">
    <property type="entry name" value="PNPLA_dom"/>
</dbReference>
<evidence type="ECO:0000313" key="6">
    <source>
        <dbReference type="EMBL" id="GGJ41247.1"/>
    </source>
</evidence>
<sequence>MTTQPHKPFGLALGGGGARGFAHIGVFTVLDRLGVRPSCIAGTSMGALMGAFYAAGYSASDIRKIAATAPVLKLLKIGIGSGLLNNIAFEAFLKQYLPERFEDLKMPFTITATDLVSGNSVYFNHGSLAQALRCTIAYPGLIDPVWIGDQLLADGGILNEVPVDAVMFMGIRPIIAVDVTFVNGPEYEGETSPPRGHFHKEKRVGLLPTARRSIIVMQSQMTEMRLALYKPDLLIRPSMLPTIETENFWKLDEAVRIGEEATQLQENRIRELLGV</sequence>
<feature type="active site" description="Nucleophile" evidence="4">
    <location>
        <position position="44"/>
    </location>
</feature>
<feature type="short sequence motif" description="DGA/G" evidence="4">
    <location>
        <begin position="154"/>
        <end position="156"/>
    </location>
</feature>
<feature type="short sequence motif" description="GXGXXG" evidence="4">
    <location>
        <begin position="15"/>
        <end position="20"/>
    </location>
</feature>
<evidence type="ECO:0000313" key="7">
    <source>
        <dbReference type="Proteomes" id="UP000632222"/>
    </source>
</evidence>
<proteinExistence type="predicted"/>
<dbReference type="Pfam" id="PF01734">
    <property type="entry name" value="Patatin"/>
    <property type="match status" value="1"/>
</dbReference>
<dbReference type="SUPFAM" id="SSF52151">
    <property type="entry name" value="FabD/lysophospholipase-like"/>
    <property type="match status" value="1"/>
</dbReference>
<evidence type="ECO:0000256" key="4">
    <source>
        <dbReference type="PROSITE-ProRule" id="PRU01161"/>
    </source>
</evidence>